<sequence>MKYRPNFPARFGSLADACAHCQTFFAWYNTEHQHPGIGYMTPSSVHYGEAHAARALRQDALDAAFEANPKRFKGRRPAPPASPTRSLDQPTRNGENQRLEHPGFNSKFLKHGDAKSLICSAPF</sequence>
<organism evidence="3 4">
    <name type="scientific">Alicycliphilus denitrificans</name>
    <dbReference type="NCBI Taxonomy" id="179636"/>
    <lineage>
        <taxon>Bacteria</taxon>
        <taxon>Pseudomonadati</taxon>
        <taxon>Pseudomonadota</taxon>
        <taxon>Betaproteobacteria</taxon>
        <taxon>Burkholderiales</taxon>
        <taxon>Comamonadaceae</taxon>
        <taxon>Alicycliphilus</taxon>
    </lineage>
</organism>
<dbReference type="AlphaFoldDB" id="A0A3R7HPA2"/>
<dbReference type="EMBL" id="NKDB02000002">
    <property type="protein sequence ID" value="RKJ96918.1"/>
    <property type="molecule type" value="Genomic_DNA"/>
</dbReference>
<name>A0A3R7HPA2_9BURK</name>
<dbReference type="GO" id="GO:0015074">
    <property type="term" value="P:DNA integration"/>
    <property type="evidence" value="ECO:0007669"/>
    <property type="project" value="InterPro"/>
</dbReference>
<reference evidence="3 4" key="1">
    <citation type="submission" date="2018-09" db="EMBL/GenBank/DDBJ databases">
        <title>Genome comparison of Alicycliphilus sp. BQ1, a polyurethanolytic bacterium, with its closest phylogenetic relatives Alicycliphilus denitrificans BC and K601, unable to attack polyurethane.</title>
        <authorList>
            <person name="Loza-Tavera H."/>
            <person name="Lozano L."/>
            <person name="Cevallos M."/>
            <person name="Maya-Lucas O."/>
            <person name="Garcia-Mena J."/>
            <person name="Hernandez J."/>
        </authorList>
    </citation>
    <scope>NUCLEOTIDE SEQUENCE [LARGE SCALE GENOMIC DNA]</scope>
    <source>
        <strain evidence="3 4">BQ1</strain>
    </source>
</reference>
<comment type="caution">
    <text evidence="3">The sequence shown here is derived from an EMBL/GenBank/DDBJ whole genome shotgun (WGS) entry which is preliminary data.</text>
</comment>
<dbReference type="Proteomes" id="UP000216225">
    <property type="component" value="Unassembled WGS sequence"/>
</dbReference>
<feature type="domain" description="Integrase catalytic" evidence="2">
    <location>
        <begin position="1"/>
        <end position="42"/>
    </location>
</feature>
<evidence type="ECO:0000259" key="2">
    <source>
        <dbReference type="Pfam" id="PF13683"/>
    </source>
</evidence>
<accession>A0A3R7HPA2</accession>
<protein>
    <recommendedName>
        <fullName evidence="2">Integrase catalytic domain-containing protein</fullName>
    </recommendedName>
</protein>
<proteinExistence type="predicted"/>
<evidence type="ECO:0000313" key="3">
    <source>
        <dbReference type="EMBL" id="RKJ96918.1"/>
    </source>
</evidence>
<gene>
    <name evidence="3" type="ORF">CE154_012995</name>
</gene>
<dbReference type="SUPFAM" id="SSF53098">
    <property type="entry name" value="Ribonuclease H-like"/>
    <property type="match status" value="1"/>
</dbReference>
<evidence type="ECO:0000256" key="1">
    <source>
        <dbReference type="SAM" id="MobiDB-lite"/>
    </source>
</evidence>
<dbReference type="InterPro" id="IPR012337">
    <property type="entry name" value="RNaseH-like_sf"/>
</dbReference>
<dbReference type="Pfam" id="PF13683">
    <property type="entry name" value="rve_3"/>
    <property type="match status" value="1"/>
</dbReference>
<feature type="region of interest" description="Disordered" evidence="1">
    <location>
        <begin position="68"/>
        <end position="107"/>
    </location>
</feature>
<dbReference type="InterPro" id="IPR001584">
    <property type="entry name" value="Integrase_cat-core"/>
</dbReference>
<evidence type="ECO:0000313" key="4">
    <source>
        <dbReference type="Proteomes" id="UP000216225"/>
    </source>
</evidence>